<feature type="non-terminal residue" evidence="7">
    <location>
        <position position="490"/>
    </location>
</feature>
<dbReference type="Pfam" id="PF00667">
    <property type="entry name" value="FAD_binding_1"/>
    <property type="match status" value="1"/>
</dbReference>
<proteinExistence type="predicted"/>
<dbReference type="InterPro" id="IPR039261">
    <property type="entry name" value="FNR_nucleotide-bd"/>
</dbReference>
<dbReference type="Gene3D" id="3.40.50.80">
    <property type="entry name" value="Nucleotide-binding domain of ferredoxin-NADP reductase (FNR) module"/>
    <property type="match status" value="1"/>
</dbReference>
<dbReference type="InterPro" id="IPR001709">
    <property type="entry name" value="Flavoprot_Pyr_Nucl_cyt_Rdtase"/>
</dbReference>
<sequence length="490" mass="50825">MEAAEALAASWKCGTVTVEEASLGALANAAQQKAQAVVAVECAFDGNLSDAGRGLATQLGVAPIAIKAQLRTLRFALLAVAATDFGNAGERASAAGMLGELTRAAAPVSKALTSAGAGCVASESLDLQEADESKLAELSETLQKGFTALAAKSAAVKPVQGYPAAGAVVAAFGTPVLKMAAPGSTMPTEGEGEPSDVVARFYFEANQAKVVKVRELRQQPNAENGLSTVEVEIEAAGGLKGYALGGTLSLLPQNDPADVAAVVKLMGLKEADLARPITFAAAEGPTMRVKRPFPTPCTLGDALSRYCDLGRAPNKKMLTALQAGIADPTARECVTKLISDPEALKALQAAPLCCKMHEFWDMLGVTTGIDPGAFLLHCPRQKPREFTIASSPKASPDRISLCVSLTSHESTDFTAVAEHLARSGCVPSSSSCSRGKFFGMASRWLSTRLKPGDMVLARQRTSPLTLPAKDVPIIMIGAGAGVAPFRGFWD</sequence>
<dbReference type="InterPro" id="IPR017938">
    <property type="entry name" value="Riboflavin_synthase-like_b-brl"/>
</dbReference>
<dbReference type="Gene3D" id="2.40.30.10">
    <property type="entry name" value="Translation factors"/>
    <property type="match status" value="1"/>
</dbReference>
<comment type="cofactor">
    <cofactor evidence="1">
        <name>FAD</name>
        <dbReference type="ChEBI" id="CHEBI:57692"/>
    </cofactor>
</comment>
<evidence type="ECO:0000256" key="1">
    <source>
        <dbReference type="ARBA" id="ARBA00001974"/>
    </source>
</evidence>
<dbReference type="PRINTS" id="PR00371">
    <property type="entry name" value="FPNCR"/>
</dbReference>
<dbReference type="PANTHER" id="PTHR19384:SF17">
    <property type="entry name" value="NADPH--CYTOCHROME P450 REDUCTASE"/>
    <property type="match status" value="1"/>
</dbReference>
<dbReference type="GO" id="GO:0050660">
    <property type="term" value="F:flavin adenine dinucleotide binding"/>
    <property type="evidence" value="ECO:0007669"/>
    <property type="project" value="TreeGrafter"/>
</dbReference>
<dbReference type="PROSITE" id="PS51384">
    <property type="entry name" value="FAD_FR"/>
    <property type="match status" value="1"/>
</dbReference>
<organism evidence="7 8">
    <name type="scientific">Polarella glacialis</name>
    <name type="common">Dinoflagellate</name>
    <dbReference type="NCBI Taxonomy" id="89957"/>
    <lineage>
        <taxon>Eukaryota</taxon>
        <taxon>Sar</taxon>
        <taxon>Alveolata</taxon>
        <taxon>Dinophyceae</taxon>
        <taxon>Suessiales</taxon>
        <taxon>Suessiaceae</taxon>
        <taxon>Polarella</taxon>
    </lineage>
</organism>
<dbReference type="GO" id="GO:0003958">
    <property type="term" value="F:NADPH-hemoprotein reductase activity"/>
    <property type="evidence" value="ECO:0007669"/>
    <property type="project" value="UniProtKB-EC"/>
</dbReference>
<dbReference type="InterPro" id="IPR017927">
    <property type="entry name" value="FAD-bd_FR_type"/>
</dbReference>
<dbReference type="Gene3D" id="1.20.990.10">
    <property type="entry name" value="NADPH-cytochrome p450 Reductase, Chain A, domain 3"/>
    <property type="match status" value="1"/>
</dbReference>
<dbReference type="SUPFAM" id="SSF52343">
    <property type="entry name" value="Ferredoxin reductase-like, C-terminal NADP-linked domain"/>
    <property type="match status" value="1"/>
</dbReference>
<keyword evidence="4" id="KW-0560">Oxidoreductase</keyword>
<keyword evidence="3" id="KW-0274">FAD</keyword>
<dbReference type="GO" id="GO:0005829">
    <property type="term" value="C:cytosol"/>
    <property type="evidence" value="ECO:0007669"/>
    <property type="project" value="TreeGrafter"/>
</dbReference>
<dbReference type="AlphaFoldDB" id="A0A813J4N3"/>
<feature type="non-terminal residue" evidence="7">
    <location>
        <position position="1"/>
    </location>
</feature>
<accession>A0A813J4N3</accession>
<dbReference type="PANTHER" id="PTHR19384">
    <property type="entry name" value="NITRIC OXIDE SYNTHASE-RELATED"/>
    <property type="match status" value="1"/>
</dbReference>
<evidence type="ECO:0000259" key="6">
    <source>
        <dbReference type="PROSITE" id="PS51384"/>
    </source>
</evidence>
<dbReference type="InterPro" id="IPR003097">
    <property type="entry name" value="CysJ-like_FAD-binding"/>
</dbReference>
<evidence type="ECO:0000256" key="4">
    <source>
        <dbReference type="ARBA" id="ARBA00023002"/>
    </source>
</evidence>
<protein>
    <recommendedName>
        <fullName evidence="5">NADPH--hemoprotein reductase</fullName>
        <ecNumber evidence="5">1.6.2.4</ecNumber>
    </recommendedName>
</protein>
<evidence type="ECO:0000313" key="8">
    <source>
        <dbReference type="Proteomes" id="UP000626109"/>
    </source>
</evidence>
<evidence type="ECO:0000256" key="5">
    <source>
        <dbReference type="ARBA" id="ARBA00023797"/>
    </source>
</evidence>
<dbReference type="GO" id="GO:0010181">
    <property type="term" value="F:FMN binding"/>
    <property type="evidence" value="ECO:0007669"/>
    <property type="project" value="TreeGrafter"/>
</dbReference>
<dbReference type="EC" id="1.6.2.4" evidence="5"/>
<keyword evidence="2" id="KW-0285">Flavoprotein</keyword>
<dbReference type="InterPro" id="IPR023173">
    <property type="entry name" value="NADPH_Cyt_P450_Rdtase_alpha"/>
</dbReference>
<dbReference type="Proteomes" id="UP000626109">
    <property type="component" value="Unassembled WGS sequence"/>
</dbReference>
<name>A0A813J4N3_POLGL</name>
<evidence type="ECO:0000256" key="2">
    <source>
        <dbReference type="ARBA" id="ARBA00022630"/>
    </source>
</evidence>
<feature type="domain" description="FAD-binding FR-type" evidence="6">
    <location>
        <begin position="203"/>
        <end position="467"/>
    </location>
</feature>
<gene>
    <name evidence="7" type="ORF">PGLA2088_LOCUS14918</name>
</gene>
<dbReference type="SUPFAM" id="SSF63380">
    <property type="entry name" value="Riboflavin synthase domain-like"/>
    <property type="match status" value="1"/>
</dbReference>
<comment type="caution">
    <text evidence="7">The sequence shown here is derived from an EMBL/GenBank/DDBJ whole genome shotgun (WGS) entry which is preliminary data.</text>
</comment>
<evidence type="ECO:0000256" key="3">
    <source>
        <dbReference type="ARBA" id="ARBA00022827"/>
    </source>
</evidence>
<dbReference type="EMBL" id="CAJNNW010018192">
    <property type="protein sequence ID" value="CAE8662522.1"/>
    <property type="molecule type" value="Genomic_DNA"/>
</dbReference>
<reference evidence="7" key="1">
    <citation type="submission" date="2021-02" db="EMBL/GenBank/DDBJ databases">
        <authorList>
            <person name="Dougan E. K."/>
            <person name="Rhodes N."/>
            <person name="Thang M."/>
            <person name="Chan C."/>
        </authorList>
    </citation>
    <scope>NUCLEOTIDE SEQUENCE</scope>
</reference>
<evidence type="ECO:0000313" key="7">
    <source>
        <dbReference type="EMBL" id="CAE8662522.1"/>
    </source>
</evidence>